<dbReference type="Pfam" id="PF00665">
    <property type="entry name" value="rve"/>
    <property type="match status" value="1"/>
</dbReference>
<dbReference type="FunFam" id="3.10.20.370:FF:000001">
    <property type="entry name" value="Retrovirus-related Pol polyprotein from transposon 17.6-like protein"/>
    <property type="match status" value="1"/>
</dbReference>
<dbReference type="Pfam" id="PF17917">
    <property type="entry name" value="RT_RNaseH"/>
    <property type="match status" value="1"/>
</dbReference>
<dbReference type="InterPro" id="IPR043502">
    <property type="entry name" value="DNA/RNA_pol_sf"/>
</dbReference>
<protein>
    <submittedName>
        <fullName evidence="8">Reverse transcriptase domain-containing protein</fullName>
    </submittedName>
</protein>
<dbReference type="InterPro" id="IPR041373">
    <property type="entry name" value="RT_RNaseH"/>
</dbReference>
<keyword evidence="6 8" id="KW-0695">RNA-directed DNA polymerase</keyword>
<dbReference type="PANTHER" id="PTHR37984">
    <property type="entry name" value="PROTEIN CBG26694"/>
    <property type="match status" value="1"/>
</dbReference>
<evidence type="ECO:0000256" key="6">
    <source>
        <dbReference type="ARBA" id="ARBA00022918"/>
    </source>
</evidence>
<comment type="caution">
    <text evidence="8">The sequence shown here is derived from an EMBL/GenBank/DDBJ whole genome shotgun (WGS) entry which is preliminary data.</text>
</comment>
<dbReference type="SUPFAM" id="SSF56672">
    <property type="entry name" value="DNA/RNA polymerases"/>
    <property type="match status" value="1"/>
</dbReference>
<name>A0A699JYV1_TANCI</name>
<keyword evidence="1" id="KW-0808">Transferase</keyword>
<dbReference type="GO" id="GO:0003676">
    <property type="term" value="F:nucleic acid binding"/>
    <property type="evidence" value="ECO:0007669"/>
    <property type="project" value="InterPro"/>
</dbReference>
<accession>A0A699JYV1</accession>
<dbReference type="InterPro" id="IPR050951">
    <property type="entry name" value="Retrovirus_Pol_polyprotein"/>
</dbReference>
<dbReference type="GO" id="GO:0015074">
    <property type="term" value="P:DNA integration"/>
    <property type="evidence" value="ECO:0007669"/>
    <property type="project" value="InterPro"/>
</dbReference>
<keyword evidence="3" id="KW-0540">Nuclease</keyword>
<evidence type="ECO:0000256" key="5">
    <source>
        <dbReference type="ARBA" id="ARBA00022801"/>
    </source>
</evidence>
<evidence type="ECO:0000256" key="2">
    <source>
        <dbReference type="ARBA" id="ARBA00022695"/>
    </source>
</evidence>
<dbReference type="CDD" id="cd09274">
    <property type="entry name" value="RNase_HI_RT_Ty3"/>
    <property type="match status" value="1"/>
</dbReference>
<proteinExistence type="predicted"/>
<keyword evidence="5" id="KW-0378">Hydrolase</keyword>
<dbReference type="EMBL" id="BKCJ010462628">
    <property type="protein sequence ID" value="GFA65371.1"/>
    <property type="molecule type" value="Genomic_DNA"/>
</dbReference>
<gene>
    <name evidence="8" type="ORF">Tci_637343</name>
</gene>
<dbReference type="Gene3D" id="3.30.420.10">
    <property type="entry name" value="Ribonuclease H-like superfamily/Ribonuclease H"/>
    <property type="match status" value="1"/>
</dbReference>
<dbReference type="InterPro" id="IPR001584">
    <property type="entry name" value="Integrase_cat-core"/>
</dbReference>
<feature type="domain" description="Integrase catalytic" evidence="7">
    <location>
        <begin position="344"/>
        <end position="521"/>
    </location>
</feature>
<keyword evidence="2" id="KW-0548">Nucleotidyltransferase</keyword>
<dbReference type="GO" id="GO:0003964">
    <property type="term" value="F:RNA-directed DNA polymerase activity"/>
    <property type="evidence" value="ECO:0007669"/>
    <property type="project" value="UniProtKB-KW"/>
</dbReference>
<dbReference type="PANTHER" id="PTHR37984:SF5">
    <property type="entry name" value="PROTEIN NYNRIN-LIKE"/>
    <property type="match status" value="1"/>
</dbReference>
<dbReference type="GO" id="GO:0016787">
    <property type="term" value="F:hydrolase activity"/>
    <property type="evidence" value="ECO:0007669"/>
    <property type="project" value="UniProtKB-KW"/>
</dbReference>
<dbReference type="InterPro" id="IPR000477">
    <property type="entry name" value="RT_dom"/>
</dbReference>
<organism evidence="8">
    <name type="scientific">Tanacetum cinerariifolium</name>
    <name type="common">Dalmatian daisy</name>
    <name type="synonym">Chrysanthemum cinerariifolium</name>
    <dbReference type="NCBI Taxonomy" id="118510"/>
    <lineage>
        <taxon>Eukaryota</taxon>
        <taxon>Viridiplantae</taxon>
        <taxon>Streptophyta</taxon>
        <taxon>Embryophyta</taxon>
        <taxon>Tracheophyta</taxon>
        <taxon>Spermatophyta</taxon>
        <taxon>Magnoliopsida</taxon>
        <taxon>eudicotyledons</taxon>
        <taxon>Gunneridae</taxon>
        <taxon>Pentapetalae</taxon>
        <taxon>asterids</taxon>
        <taxon>campanulids</taxon>
        <taxon>Asterales</taxon>
        <taxon>Asteraceae</taxon>
        <taxon>Asteroideae</taxon>
        <taxon>Anthemideae</taxon>
        <taxon>Anthemidinae</taxon>
        <taxon>Tanacetum</taxon>
    </lineage>
</organism>
<dbReference type="FunFam" id="3.30.70.270:FF:000020">
    <property type="entry name" value="Transposon Tf2-6 polyprotein-like Protein"/>
    <property type="match status" value="1"/>
</dbReference>
<dbReference type="AlphaFoldDB" id="A0A699JYV1"/>
<dbReference type="SUPFAM" id="SSF53098">
    <property type="entry name" value="Ribonuclease H-like"/>
    <property type="match status" value="1"/>
</dbReference>
<reference evidence="8" key="1">
    <citation type="journal article" date="2019" name="Sci. Rep.">
        <title>Draft genome of Tanacetum cinerariifolium, the natural source of mosquito coil.</title>
        <authorList>
            <person name="Yamashiro T."/>
            <person name="Shiraishi A."/>
            <person name="Satake H."/>
            <person name="Nakayama K."/>
        </authorList>
    </citation>
    <scope>NUCLEOTIDE SEQUENCE</scope>
</reference>
<keyword evidence="4" id="KW-0255">Endonuclease</keyword>
<dbReference type="Gene3D" id="1.10.340.70">
    <property type="match status" value="1"/>
</dbReference>
<evidence type="ECO:0000256" key="3">
    <source>
        <dbReference type="ARBA" id="ARBA00022722"/>
    </source>
</evidence>
<evidence type="ECO:0000256" key="4">
    <source>
        <dbReference type="ARBA" id="ARBA00022759"/>
    </source>
</evidence>
<dbReference type="InterPro" id="IPR036397">
    <property type="entry name" value="RNaseH_sf"/>
</dbReference>
<evidence type="ECO:0000259" key="7">
    <source>
        <dbReference type="PROSITE" id="PS50994"/>
    </source>
</evidence>
<dbReference type="InterPro" id="IPR043128">
    <property type="entry name" value="Rev_trsase/Diguanyl_cyclase"/>
</dbReference>
<dbReference type="Pfam" id="PF00078">
    <property type="entry name" value="RVT_1"/>
    <property type="match status" value="1"/>
</dbReference>
<dbReference type="PROSITE" id="PS50994">
    <property type="entry name" value="INTEGRASE"/>
    <property type="match status" value="1"/>
</dbReference>
<sequence>MMAIFHDMIEKTMKVFMDDFLVFGDSFSLCLSHLDTMLQRCKDTNLVLNWEKCHFMVKEGIVFGYKICKNGLEVNRAKLPHPTTVKGVTSFLGHAGFYRRFIQDFSTIARPMTHFLEKETPFVFSKDCIDAFETLKKKLTEAPILVVPDWNLPFELMCDASDFAIGVVLRQRKTKHFQPIHYASKTMTKAQIHYTMTEKEMLVVVYAFEKFRPYLVLSKSIVYTDHSDLKYLLNKQDAKPRLIHWVLLLQEFDIIICDKKRTENLAAGHLSRLENPHKDVFKNKDIIENFPLETLGPTRGHHGANFTAKKVFDVGVFWPTIYRDAHNLVKSCDSCQRQGKISQWEEMPQNVIQVCEIFDVWGTDFMGPFLSSRGNRYILVAVDYLLKWVEAKALPTSDARVVVKLKSLFSRFGTPRAIISDRGTHFCNDKFAKVMSKYGVTHRLAIAYHPQTSGQVKVSNRGLKRILERMVGENRASLFEKLKDALWAFRTTYKTPIRCTPYKLVYGKSCHLPIELKHKAYWALKRVNFDLKTAGDHRKLQLNELNKLRDQAYENSLIYKEKTKKLYDSKIKNRIFNVGDRVLLFNSHLKIFSRKFKTCWSRPFTITKVFPYGTIKLSQPEGPNFKVNGHRVKHYFGGEIPQLVVSDL</sequence>
<dbReference type="InterPro" id="IPR012337">
    <property type="entry name" value="RNaseH-like_sf"/>
</dbReference>
<evidence type="ECO:0000313" key="8">
    <source>
        <dbReference type="EMBL" id="GFA65371.1"/>
    </source>
</evidence>
<dbReference type="Gene3D" id="3.30.70.270">
    <property type="match status" value="2"/>
</dbReference>
<evidence type="ECO:0000256" key="1">
    <source>
        <dbReference type="ARBA" id="ARBA00022679"/>
    </source>
</evidence>
<dbReference type="GO" id="GO:0004519">
    <property type="term" value="F:endonuclease activity"/>
    <property type="evidence" value="ECO:0007669"/>
    <property type="project" value="UniProtKB-KW"/>
</dbReference>